<comment type="caution">
    <text evidence="1">The sequence shown here is derived from an EMBL/GenBank/DDBJ whole genome shotgun (WGS) entry which is preliminary data.</text>
</comment>
<evidence type="ECO:0000313" key="2">
    <source>
        <dbReference type="Proteomes" id="UP001595696"/>
    </source>
</evidence>
<dbReference type="EMBL" id="JBHSAX010000017">
    <property type="protein sequence ID" value="MFC3964742.1"/>
    <property type="molecule type" value="Genomic_DNA"/>
</dbReference>
<evidence type="ECO:0000313" key="1">
    <source>
        <dbReference type="EMBL" id="MFC3964742.1"/>
    </source>
</evidence>
<reference evidence="2" key="1">
    <citation type="journal article" date="2019" name="Int. J. Syst. Evol. Microbiol.">
        <title>The Global Catalogue of Microorganisms (GCM) 10K type strain sequencing project: providing services to taxonomists for standard genome sequencing and annotation.</title>
        <authorList>
            <consortium name="The Broad Institute Genomics Platform"/>
            <consortium name="The Broad Institute Genome Sequencing Center for Infectious Disease"/>
            <person name="Wu L."/>
            <person name="Ma J."/>
        </authorList>
    </citation>
    <scope>NUCLEOTIDE SEQUENCE [LARGE SCALE GENOMIC DNA]</scope>
    <source>
        <strain evidence="2">CGMCC 4.7330</strain>
    </source>
</reference>
<sequence length="100" mass="10882">MIATPDYRELVTAVIGPEVAEAGLDDETVRRIEAGEIDDWLAALASSGFFDKPALATIGAQWRRDPRLLAELLLEHADDLTRRRLAALRPAGGSRSSRIG</sequence>
<keyword evidence="2" id="KW-1185">Reference proteome</keyword>
<dbReference type="Proteomes" id="UP001595696">
    <property type="component" value="Unassembled WGS sequence"/>
</dbReference>
<accession>A0ABV8DZ02</accession>
<gene>
    <name evidence="1" type="ORF">ACFO0B_22375</name>
</gene>
<protein>
    <submittedName>
        <fullName evidence="1">Uncharacterized protein</fullName>
    </submittedName>
</protein>
<organism evidence="1 2">
    <name type="scientific">Nocardia jiangsuensis</name>
    <dbReference type="NCBI Taxonomy" id="1691563"/>
    <lineage>
        <taxon>Bacteria</taxon>
        <taxon>Bacillati</taxon>
        <taxon>Actinomycetota</taxon>
        <taxon>Actinomycetes</taxon>
        <taxon>Mycobacteriales</taxon>
        <taxon>Nocardiaceae</taxon>
        <taxon>Nocardia</taxon>
    </lineage>
</organism>
<dbReference type="RefSeq" id="WP_378614494.1">
    <property type="nucleotide sequence ID" value="NZ_JBHSAX010000017.1"/>
</dbReference>
<name>A0ABV8DZ02_9NOCA</name>
<proteinExistence type="predicted"/>